<dbReference type="CDD" id="cd07335">
    <property type="entry name" value="M48B_HtpX_like"/>
    <property type="match status" value="1"/>
</dbReference>
<comment type="cofactor">
    <cofactor evidence="11">
        <name>Zn(2+)</name>
        <dbReference type="ChEBI" id="CHEBI:29105"/>
    </cofactor>
    <text evidence="11">Binds 1 zinc ion per subunit.</text>
</comment>
<feature type="domain" description="Peptidase M48" evidence="13">
    <location>
        <begin position="62"/>
        <end position="273"/>
    </location>
</feature>
<gene>
    <name evidence="14" type="ORF">H9L12_02380</name>
</gene>
<evidence type="ECO:0000256" key="2">
    <source>
        <dbReference type="ARBA" id="ARBA00022475"/>
    </source>
</evidence>
<dbReference type="PANTHER" id="PTHR43221">
    <property type="entry name" value="PROTEASE HTPX"/>
    <property type="match status" value="1"/>
</dbReference>
<dbReference type="InterPro" id="IPR050083">
    <property type="entry name" value="HtpX_protease"/>
</dbReference>
<keyword evidence="4 12" id="KW-0812">Transmembrane</keyword>
<dbReference type="Proteomes" id="UP000515955">
    <property type="component" value="Chromosome"/>
</dbReference>
<evidence type="ECO:0000256" key="5">
    <source>
        <dbReference type="ARBA" id="ARBA00022723"/>
    </source>
</evidence>
<dbReference type="GO" id="GO:0004222">
    <property type="term" value="F:metalloendopeptidase activity"/>
    <property type="evidence" value="ECO:0007669"/>
    <property type="project" value="InterPro"/>
</dbReference>
<accession>A0A7G9SC97</accession>
<keyword evidence="9 11" id="KW-0482">Metalloprotease</keyword>
<evidence type="ECO:0000313" key="15">
    <source>
        <dbReference type="Proteomes" id="UP000515955"/>
    </source>
</evidence>
<evidence type="ECO:0000259" key="13">
    <source>
        <dbReference type="Pfam" id="PF01435"/>
    </source>
</evidence>
<comment type="similarity">
    <text evidence="11">Belongs to the peptidase M48 family.</text>
</comment>
<feature type="transmembrane region" description="Helical" evidence="12">
    <location>
        <begin position="141"/>
        <end position="165"/>
    </location>
</feature>
<keyword evidence="5" id="KW-0479">Metal-binding</keyword>
<dbReference type="Gene3D" id="3.30.2010.10">
    <property type="entry name" value="Metalloproteases ('zincins'), catalytic domain"/>
    <property type="match status" value="1"/>
</dbReference>
<evidence type="ECO:0000313" key="14">
    <source>
        <dbReference type="EMBL" id="QNN65472.1"/>
    </source>
</evidence>
<dbReference type="KEGG" id="srhi:H9L12_02380"/>
<protein>
    <submittedName>
        <fullName evidence="14">M48 family metalloprotease</fullName>
    </submittedName>
</protein>
<evidence type="ECO:0000256" key="8">
    <source>
        <dbReference type="ARBA" id="ARBA00022989"/>
    </source>
</evidence>
<feature type="transmembrane region" description="Helical" evidence="12">
    <location>
        <begin position="177"/>
        <end position="198"/>
    </location>
</feature>
<evidence type="ECO:0000256" key="4">
    <source>
        <dbReference type="ARBA" id="ARBA00022692"/>
    </source>
</evidence>
<dbReference type="GO" id="GO:0005886">
    <property type="term" value="C:plasma membrane"/>
    <property type="evidence" value="ECO:0007669"/>
    <property type="project" value="UniProtKB-SubCell"/>
</dbReference>
<reference evidence="14 15" key="1">
    <citation type="submission" date="2020-08" db="EMBL/GenBank/DDBJ databases">
        <title>Genome sequence of Sphingomonas rhizophila KACC 19189T.</title>
        <authorList>
            <person name="Hyun D.-W."/>
            <person name="Bae J.-W."/>
        </authorList>
    </citation>
    <scope>NUCLEOTIDE SEQUENCE [LARGE SCALE GENOMIC DNA]</scope>
    <source>
        <strain evidence="14 15">KACC 19189</strain>
    </source>
</reference>
<evidence type="ECO:0000256" key="10">
    <source>
        <dbReference type="ARBA" id="ARBA00023136"/>
    </source>
</evidence>
<dbReference type="InterPro" id="IPR001915">
    <property type="entry name" value="Peptidase_M48"/>
</dbReference>
<evidence type="ECO:0000256" key="7">
    <source>
        <dbReference type="ARBA" id="ARBA00022833"/>
    </source>
</evidence>
<evidence type="ECO:0000256" key="9">
    <source>
        <dbReference type="ARBA" id="ARBA00023049"/>
    </source>
</evidence>
<dbReference type="EMBL" id="CP060717">
    <property type="protein sequence ID" value="QNN65472.1"/>
    <property type="molecule type" value="Genomic_DNA"/>
</dbReference>
<feature type="transmembrane region" description="Helical" evidence="12">
    <location>
        <begin position="12"/>
        <end position="39"/>
    </location>
</feature>
<keyword evidence="6 11" id="KW-0378">Hydrolase</keyword>
<comment type="subcellular location">
    <subcellularLocation>
        <location evidence="1">Cell membrane</location>
        <topology evidence="1">Multi-pass membrane protein</topology>
    </subcellularLocation>
</comment>
<dbReference type="AlphaFoldDB" id="A0A7G9SC97"/>
<sequence length="281" mass="29980">MWFVAVNATLLIGIIWVGAVGLFAPVIGIGGAFLSLLFAKALAIRAHGIKLIEPMNPRSGAERELLDMITDLAGRAGLEHVPAVGVYASPDLNAFATGTNQKGSLVAFTDRLLEELPAEEIRAVAAHEIAHIANRDMLAMVLLQGAINSIIIAIVVPISFMRFFVDSSDKYGVMLDGLLWLLKAALALVLTFLGSLLVKAFSRRRELRADALAARLCGSGSMIAALKSIDRDTAIIPRAQLGYAAFKIAGGSSWGEWFSTHPSMARRIANLDSLPHGPVEG</sequence>
<evidence type="ECO:0000256" key="6">
    <source>
        <dbReference type="ARBA" id="ARBA00022801"/>
    </source>
</evidence>
<dbReference type="Pfam" id="PF01435">
    <property type="entry name" value="Peptidase_M48"/>
    <property type="match status" value="1"/>
</dbReference>
<dbReference type="RefSeq" id="WP_187542463.1">
    <property type="nucleotide sequence ID" value="NZ_CP060717.1"/>
</dbReference>
<evidence type="ECO:0000256" key="3">
    <source>
        <dbReference type="ARBA" id="ARBA00022670"/>
    </source>
</evidence>
<keyword evidence="2" id="KW-1003">Cell membrane</keyword>
<organism evidence="14 15">
    <name type="scientific">Sphingomonas rhizophila</name>
    <dbReference type="NCBI Taxonomy" id="2071607"/>
    <lineage>
        <taxon>Bacteria</taxon>
        <taxon>Pseudomonadati</taxon>
        <taxon>Pseudomonadota</taxon>
        <taxon>Alphaproteobacteria</taxon>
        <taxon>Sphingomonadales</taxon>
        <taxon>Sphingomonadaceae</taxon>
        <taxon>Sphingomonas</taxon>
    </lineage>
</organism>
<proteinExistence type="inferred from homology"/>
<evidence type="ECO:0000256" key="11">
    <source>
        <dbReference type="RuleBase" id="RU003983"/>
    </source>
</evidence>
<keyword evidence="3 11" id="KW-0645">Protease</keyword>
<evidence type="ECO:0000256" key="12">
    <source>
        <dbReference type="SAM" id="Phobius"/>
    </source>
</evidence>
<dbReference type="PANTHER" id="PTHR43221:SF1">
    <property type="entry name" value="PROTEASE HTPX"/>
    <property type="match status" value="1"/>
</dbReference>
<keyword evidence="7 11" id="KW-0862">Zinc</keyword>
<dbReference type="GO" id="GO:0046872">
    <property type="term" value="F:metal ion binding"/>
    <property type="evidence" value="ECO:0007669"/>
    <property type="project" value="UniProtKB-KW"/>
</dbReference>
<dbReference type="GO" id="GO:0006508">
    <property type="term" value="P:proteolysis"/>
    <property type="evidence" value="ECO:0007669"/>
    <property type="project" value="UniProtKB-KW"/>
</dbReference>
<keyword evidence="10 12" id="KW-0472">Membrane</keyword>
<evidence type="ECO:0000256" key="1">
    <source>
        <dbReference type="ARBA" id="ARBA00004651"/>
    </source>
</evidence>
<keyword evidence="15" id="KW-1185">Reference proteome</keyword>
<name>A0A7G9SC97_9SPHN</name>
<keyword evidence="8 12" id="KW-1133">Transmembrane helix</keyword>